<dbReference type="PANTHER" id="PTHR43774">
    <property type="entry name" value="PEPTIDE METHIONINE SULFOXIDE REDUCTASE"/>
    <property type="match status" value="1"/>
</dbReference>
<dbReference type="AlphaFoldDB" id="A0A0F7SU22"/>
<evidence type="ECO:0000259" key="5">
    <source>
        <dbReference type="Pfam" id="PF01625"/>
    </source>
</evidence>
<accession>A0A0F7SU22</accession>
<proteinExistence type="inferred from homology"/>
<dbReference type="InterPro" id="IPR002569">
    <property type="entry name" value="Met_Sox_Rdtase_MsrA_dom"/>
</dbReference>
<evidence type="ECO:0000313" key="6">
    <source>
        <dbReference type="EMBL" id="CED83468.1"/>
    </source>
</evidence>
<evidence type="ECO:0000256" key="3">
    <source>
        <dbReference type="ARBA" id="ARBA00023002"/>
    </source>
</evidence>
<evidence type="ECO:0000256" key="4">
    <source>
        <dbReference type="ARBA" id="ARBA00030643"/>
    </source>
</evidence>
<evidence type="ECO:0000256" key="1">
    <source>
        <dbReference type="ARBA" id="ARBA00005591"/>
    </source>
</evidence>
<dbReference type="GO" id="GO:0008113">
    <property type="term" value="F:peptide-methionine (S)-S-oxide reductase activity"/>
    <property type="evidence" value="ECO:0007669"/>
    <property type="project" value="UniProtKB-EC"/>
</dbReference>
<dbReference type="Gene3D" id="3.30.1060.10">
    <property type="entry name" value="Peptide methionine sulphoxide reductase MsrA"/>
    <property type="match status" value="1"/>
</dbReference>
<dbReference type="PANTHER" id="PTHR43774:SF1">
    <property type="entry name" value="PEPTIDE METHIONINE SULFOXIDE REDUCTASE MSRA 2"/>
    <property type="match status" value="1"/>
</dbReference>
<feature type="domain" description="Peptide methionine sulphoxide reductase MsrA" evidence="5">
    <location>
        <begin position="98"/>
        <end position="251"/>
    </location>
</feature>
<dbReference type="HAMAP" id="MF_01401">
    <property type="entry name" value="MsrA"/>
    <property type="match status" value="1"/>
</dbReference>
<dbReference type="InterPro" id="IPR036509">
    <property type="entry name" value="Met_Sox_Rdtase_MsrA_sf"/>
</dbReference>
<evidence type="ECO:0000256" key="2">
    <source>
        <dbReference type="ARBA" id="ARBA00012502"/>
    </source>
</evidence>
<dbReference type="Pfam" id="PF01625">
    <property type="entry name" value="PMSR"/>
    <property type="match status" value="1"/>
</dbReference>
<dbReference type="EC" id="1.8.4.11" evidence="2"/>
<keyword evidence="3" id="KW-0560">Oxidoreductase</keyword>
<dbReference type="NCBIfam" id="TIGR00401">
    <property type="entry name" value="msrA"/>
    <property type="match status" value="1"/>
</dbReference>
<dbReference type="EMBL" id="LN483142">
    <property type="protein sequence ID" value="CED83468.1"/>
    <property type="molecule type" value="Genomic_DNA"/>
</dbReference>
<sequence length="258" mass="28644">MGPRPSCPLSLSSIFPRDTKPQHFSGSKSPARYTLGPTTSTLVLYMRFNPGNILKSTFFASSTFSSQASNMAKKPRTIPEPTVPTAIQSREIQKTDSGGGCFWGVEHEFTSYFGHLPSFKAVSGYTGGTSENPTYREVCSGRTGHAEAVKVTYDKSSVGYGELVEFFFRTHDPTTADRQGGDRGSQYRSAIFTNSDEQSKIALAVKDEVQKKYFDPKGSRVVTQMASLGKWYDAEDYHQLYLDVNPDGYQCATHHLHW</sequence>
<comment type="similarity">
    <text evidence="1">Belongs to the MsrA Met sulfoxide reductase family.</text>
</comment>
<reference evidence="6" key="1">
    <citation type="submission" date="2014-08" db="EMBL/GenBank/DDBJ databases">
        <authorList>
            <person name="Sharma Rahul"/>
            <person name="Thines Marco"/>
        </authorList>
    </citation>
    <scope>NUCLEOTIDE SEQUENCE</scope>
</reference>
<name>A0A0F7SU22_PHARH</name>
<protein>
    <recommendedName>
        <fullName evidence="2">peptide-methionine (S)-S-oxide reductase</fullName>
        <ecNumber evidence="2">1.8.4.11</ecNumber>
    </recommendedName>
    <alternativeName>
        <fullName evidence="4">Peptide-methionine (S)-S-oxide reductase</fullName>
    </alternativeName>
</protein>
<organism evidence="6">
    <name type="scientific">Phaffia rhodozyma</name>
    <name type="common">Yeast</name>
    <name type="synonym">Xanthophyllomyces dendrorhous</name>
    <dbReference type="NCBI Taxonomy" id="264483"/>
    <lineage>
        <taxon>Eukaryota</taxon>
        <taxon>Fungi</taxon>
        <taxon>Dikarya</taxon>
        <taxon>Basidiomycota</taxon>
        <taxon>Agaricomycotina</taxon>
        <taxon>Tremellomycetes</taxon>
        <taxon>Cystofilobasidiales</taxon>
        <taxon>Mrakiaceae</taxon>
        <taxon>Phaffia</taxon>
    </lineage>
</organism>
<dbReference type="SUPFAM" id="SSF55068">
    <property type="entry name" value="Peptide methionine sulfoxide reductase"/>
    <property type="match status" value="1"/>
</dbReference>